<evidence type="ECO:0000313" key="3">
    <source>
        <dbReference type="Proteomes" id="UP000050360"/>
    </source>
</evidence>
<evidence type="ECO:0000259" key="1">
    <source>
        <dbReference type="PROSITE" id="PS51740"/>
    </source>
</evidence>
<reference evidence="2 3" key="1">
    <citation type="submission" date="2015-09" db="EMBL/GenBank/DDBJ databases">
        <title>A metagenomics-based metabolic model of nitrate-dependent anaerobic oxidation of methane by Methanoperedens-like archaea.</title>
        <authorList>
            <person name="Arshad A."/>
            <person name="Speth D.R."/>
            <person name="De Graaf R.M."/>
            <person name="Op Den Camp H.J."/>
            <person name="Jetten M.S."/>
            <person name="Welte C.U."/>
        </authorList>
    </citation>
    <scope>NUCLEOTIDE SEQUENCE [LARGE SCALE GENOMIC DNA]</scope>
</reference>
<dbReference type="EMBL" id="LKCM01000121">
    <property type="protein sequence ID" value="KPQ43886.1"/>
    <property type="molecule type" value="Genomic_DNA"/>
</dbReference>
<organism evidence="2 3">
    <name type="scientific">Candidatus Methanoperedens nitratireducens</name>
    <dbReference type="NCBI Taxonomy" id="1392998"/>
    <lineage>
        <taxon>Archaea</taxon>
        <taxon>Methanobacteriati</taxon>
        <taxon>Methanobacteriota</taxon>
        <taxon>Stenosarchaea group</taxon>
        <taxon>Methanomicrobia</taxon>
        <taxon>Methanosarcinales</taxon>
        <taxon>ANME-2 cluster</taxon>
        <taxon>Candidatus Methanoperedentaceae</taxon>
        <taxon>Candidatus Methanoperedens</taxon>
    </lineage>
</organism>
<name>A0A0P8CL46_9EURY</name>
<proteinExistence type="predicted"/>
<dbReference type="Proteomes" id="UP000050360">
    <property type="component" value="Unassembled WGS sequence"/>
</dbReference>
<dbReference type="SUPFAM" id="SSF89447">
    <property type="entry name" value="AbrB/MazE/MraZ-like"/>
    <property type="match status" value="1"/>
</dbReference>
<feature type="domain" description="SpoVT-AbrB" evidence="1">
    <location>
        <begin position="2"/>
        <end position="47"/>
    </location>
</feature>
<evidence type="ECO:0000313" key="2">
    <source>
        <dbReference type="EMBL" id="KPQ43886.1"/>
    </source>
</evidence>
<dbReference type="PATRIC" id="fig|1719120.3.peg.1665"/>
<sequence length="88" mass="9942">MEAIMKVGPKGQVVIPQEIRHALNIYPGSKVLFRLVGNKLEIEKPPQDAVAIFRESAKGMGKLKIHPHEAYEEELGKRGYVDFDNTRI</sequence>
<dbReference type="InterPro" id="IPR037914">
    <property type="entry name" value="SpoVT-AbrB_sf"/>
</dbReference>
<dbReference type="SMART" id="SM00966">
    <property type="entry name" value="SpoVT_AbrB"/>
    <property type="match status" value="1"/>
</dbReference>
<dbReference type="GO" id="GO:0003677">
    <property type="term" value="F:DNA binding"/>
    <property type="evidence" value="ECO:0007669"/>
    <property type="project" value="InterPro"/>
</dbReference>
<dbReference type="AlphaFoldDB" id="A0A0P8CL46"/>
<dbReference type="PROSITE" id="PS51740">
    <property type="entry name" value="SPOVT_ABRB"/>
    <property type="match status" value="1"/>
</dbReference>
<dbReference type="Pfam" id="PF04014">
    <property type="entry name" value="MazE_antitoxin"/>
    <property type="match status" value="1"/>
</dbReference>
<protein>
    <submittedName>
        <fullName evidence="2">SpoVT / AbrB like domain protein</fullName>
    </submittedName>
</protein>
<dbReference type="InterPro" id="IPR007159">
    <property type="entry name" value="SpoVT-AbrB_dom"/>
</dbReference>
<accession>A0A0P8CL46</accession>
<gene>
    <name evidence="2" type="ORF">MPEBLZ_01533</name>
</gene>
<comment type="caution">
    <text evidence="2">The sequence shown here is derived from an EMBL/GenBank/DDBJ whole genome shotgun (WGS) entry which is preliminary data.</text>
</comment>
<dbReference type="NCBIfam" id="TIGR01439">
    <property type="entry name" value="lp_hng_hel_AbrB"/>
    <property type="match status" value="1"/>
</dbReference>
<dbReference type="Gene3D" id="2.10.260.10">
    <property type="match status" value="1"/>
</dbReference>